<dbReference type="RefSeq" id="WP_234532817.1">
    <property type="nucleotide sequence ID" value="NZ_CAKMAB010000006.1"/>
</dbReference>
<keyword evidence="2" id="KW-1185">Reference proteome</keyword>
<protein>
    <recommendedName>
        <fullName evidence="3">Nucleotide pyrophosphatase</fullName>
    </recommendedName>
</protein>
<accession>A0ABN8FIY7</accession>
<dbReference type="SUPFAM" id="SSF53649">
    <property type="entry name" value="Alkaline phosphatase-like"/>
    <property type="match status" value="1"/>
</dbReference>
<evidence type="ECO:0008006" key="3">
    <source>
        <dbReference type="Google" id="ProtNLM"/>
    </source>
</evidence>
<dbReference type="Proteomes" id="UP000838749">
    <property type="component" value="Unassembled WGS sequence"/>
</dbReference>
<name>A0ABN8FIY7_9BACL</name>
<reference evidence="1" key="1">
    <citation type="submission" date="2021-12" db="EMBL/GenBank/DDBJ databases">
        <authorList>
            <person name="Criscuolo A."/>
        </authorList>
    </citation>
    <scope>NUCLEOTIDE SEQUENCE</scope>
    <source>
        <strain evidence="1">CIP111894</strain>
    </source>
</reference>
<dbReference type="EMBL" id="CAKMAB010000006">
    <property type="protein sequence ID" value="CAH1055444.1"/>
    <property type="molecule type" value="Genomic_DNA"/>
</dbReference>
<proteinExistence type="predicted"/>
<sequence>MTEMSNKLIVVVLDGLRYDAARKYMGYLEHLVEQESLSCYRVQSELPSLSRPLYEVLLTGTPVSKNGITANHIVRPSHEESVFHLAVDANLRTAAVAYHWVSELYNSAPFDPLADRHQHNVMKPIQHGSFYFEDHYPDSHVFADAVYLRSAYDPHFLYIHSMNIDDAGHRYGGESKEYELSVRNADGLLATVLPIWMEQGYKILITADHGMNANGYHGGITSSERDVPLYTFGVDVLPLEKEDQAIPQLRIAPLMCHCLGLTPSAAMSKEGLPPFVQKQPLHEVNEPVILEIK</sequence>
<gene>
    <name evidence="1" type="ORF">PAECIP111894_01596</name>
</gene>
<dbReference type="PANTHER" id="PTHR10151">
    <property type="entry name" value="ECTONUCLEOTIDE PYROPHOSPHATASE/PHOSPHODIESTERASE"/>
    <property type="match status" value="1"/>
</dbReference>
<evidence type="ECO:0000313" key="2">
    <source>
        <dbReference type="Proteomes" id="UP000838749"/>
    </source>
</evidence>
<dbReference type="PANTHER" id="PTHR10151:SF120">
    <property type="entry name" value="BIS(5'-ADENOSYL)-TRIPHOSPHATASE"/>
    <property type="match status" value="1"/>
</dbReference>
<dbReference type="Gene3D" id="3.40.720.10">
    <property type="entry name" value="Alkaline Phosphatase, subunit A"/>
    <property type="match status" value="1"/>
</dbReference>
<comment type="caution">
    <text evidence="1">The sequence shown here is derived from an EMBL/GenBank/DDBJ whole genome shotgun (WGS) entry which is preliminary data.</text>
</comment>
<organism evidence="1 2">
    <name type="scientific">Paenibacillus pseudetheri</name>
    <dbReference type="NCBI Taxonomy" id="2897682"/>
    <lineage>
        <taxon>Bacteria</taxon>
        <taxon>Bacillati</taxon>
        <taxon>Bacillota</taxon>
        <taxon>Bacilli</taxon>
        <taxon>Bacillales</taxon>
        <taxon>Paenibacillaceae</taxon>
        <taxon>Paenibacillus</taxon>
    </lineage>
</organism>
<dbReference type="InterPro" id="IPR017850">
    <property type="entry name" value="Alkaline_phosphatase_core_sf"/>
</dbReference>
<dbReference type="InterPro" id="IPR002591">
    <property type="entry name" value="Phosphodiest/P_Trfase"/>
</dbReference>
<evidence type="ECO:0000313" key="1">
    <source>
        <dbReference type="EMBL" id="CAH1055444.1"/>
    </source>
</evidence>
<dbReference type="Pfam" id="PF01663">
    <property type="entry name" value="Phosphodiest"/>
    <property type="match status" value="1"/>
</dbReference>